<name>T1EPR6_HELRO</name>
<dbReference type="RefSeq" id="XP_009015352.1">
    <property type="nucleotide sequence ID" value="XM_009017104.1"/>
</dbReference>
<dbReference type="EMBL" id="KB096324">
    <property type="protein sequence ID" value="ESO05984.1"/>
    <property type="molecule type" value="Genomic_DNA"/>
</dbReference>
<gene>
    <name evidence="2" type="primary">20198566</name>
    <name evidence="1" type="ORF">HELRODRAFT_160088</name>
</gene>
<dbReference type="EnsemblMetazoa" id="HelroT160088">
    <property type="protein sequence ID" value="HelroP160088"/>
    <property type="gene ID" value="HelroG160088"/>
</dbReference>
<dbReference type="Proteomes" id="UP000015101">
    <property type="component" value="Unassembled WGS sequence"/>
</dbReference>
<dbReference type="AlphaFoldDB" id="T1EPR6"/>
<dbReference type="KEGG" id="hro:HELRODRAFT_160088"/>
<reference evidence="3" key="1">
    <citation type="submission" date="2012-12" db="EMBL/GenBank/DDBJ databases">
        <authorList>
            <person name="Hellsten U."/>
            <person name="Grimwood J."/>
            <person name="Chapman J.A."/>
            <person name="Shapiro H."/>
            <person name="Aerts A."/>
            <person name="Otillar R.P."/>
            <person name="Terry A.Y."/>
            <person name="Boore J.L."/>
            <person name="Simakov O."/>
            <person name="Marletaz F."/>
            <person name="Cho S.-J."/>
            <person name="Edsinger-Gonzales E."/>
            <person name="Havlak P."/>
            <person name="Kuo D.-H."/>
            <person name="Larsson T."/>
            <person name="Lv J."/>
            <person name="Arendt D."/>
            <person name="Savage R."/>
            <person name="Osoegawa K."/>
            <person name="de Jong P."/>
            <person name="Lindberg D.R."/>
            <person name="Seaver E.C."/>
            <person name="Weisblat D.A."/>
            <person name="Putnam N.H."/>
            <person name="Grigoriev I.V."/>
            <person name="Rokhsar D.S."/>
        </authorList>
    </citation>
    <scope>NUCLEOTIDE SEQUENCE</scope>
</reference>
<dbReference type="EMBL" id="AMQM01000499">
    <property type="status" value="NOT_ANNOTATED_CDS"/>
    <property type="molecule type" value="Genomic_DNA"/>
</dbReference>
<dbReference type="InParanoid" id="T1EPR6"/>
<evidence type="ECO:0000313" key="3">
    <source>
        <dbReference type="Proteomes" id="UP000015101"/>
    </source>
</evidence>
<organism evidence="2 3">
    <name type="scientific">Helobdella robusta</name>
    <name type="common">Californian leech</name>
    <dbReference type="NCBI Taxonomy" id="6412"/>
    <lineage>
        <taxon>Eukaryota</taxon>
        <taxon>Metazoa</taxon>
        <taxon>Spiralia</taxon>
        <taxon>Lophotrochozoa</taxon>
        <taxon>Annelida</taxon>
        <taxon>Clitellata</taxon>
        <taxon>Hirudinea</taxon>
        <taxon>Rhynchobdellida</taxon>
        <taxon>Glossiphoniidae</taxon>
        <taxon>Helobdella</taxon>
    </lineage>
</organism>
<sequence>MHNKGTSGRDSSDVYDDDLQSFFDFSFKDPFDVFKEFFGGRDPFSDAGWSLLIVERYLYRCGTVTCCGSFLTGTVGVESLYWENSWRVWSNLLDSSWPENVKIRDWTFDETRYIKIMTKTRQELVR</sequence>
<reference evidence="2" key="3">
    <citation type="submission" date="2015-06" db="UniProtKB">
        <authorList>
            <consortium name="EnsemblMetazoa"/>
        </authorList>
    </citation>
    <scope>IDENTIFICATION</scope>
</reference>
<protein>
    <submittedName>
        <fullName evidence="1 2">Uncharacterized protein</fullName>
    </submittedName>
</protein>
<reference evidence="1 3" key="2">
    <citation type="journal article" date="2013" name="Nature">
        <title>Insights into bilaterian evolution from three spiralian genomes.</title>
        <authorList>
            <person name="Simakov O."/>
            <person name="Marletaz F."/>
            <person name="Cho S.J."/>
            <person name="Edsinger-Gonzales E."/>
            <person name="Havlak P."/>
            <person name="Hellsten U."/>
            <person name="Kuo D.H."/>
            <person name="Larsson T."/>
            <person name="Lv J."/>
            <person name="Arendt D."/>
            <person name="Savage R."/>
            <person name="Osoegawa K."/>
            <person name="de Jong P."/>
            <person name="Grimwood J."/>
            <person name="Chapman J.A."/>
            <person name="Shapiro H."/>
            <person name="Aerts A."/>
            <person name="Otillar R.P."/>
            <person name="Terry A.Y."/>
            <person name="Boore J.L."/>
            <person name="Grigoriev I.V."/>
            <person name="Lindberg D.R."/>
            <person name="Seaver E.C."/>
            <person name="Weisblat D.A."/>
            <person name="Putnam N.H."/>
            <person name="Rokhsar D.S."/>
        </authorList>
    </citation>
    <scope>NUCLEOTIDE SEQUENCE</scope>
</reference>
<keyword evidence="3" id="KW-1185">Reference proteome</keyword>
<dbReference type="CTD" id="20198566"/>
<evidence type="ECO:0000313" key="1">
    <source>
        <dbReference type="EMBL" id="ESO05984.1"/>
    </source>
</evidence>
<dbReference type="HOGENOM" id="CLU_1983963_0_0_1"/>
<dbReference type="GeneID" id="20198566"/>
<accession>T1EPR6</accession>
<proteinExistence type="predicted"/>
<evidence type="ECO:0000313" key="2">
    <source>
        <dbReference type="EnsemblMetazoa" id="HelroP160088"/>
    </source>
</evidence>